<feature type="transmembrane region" description="Helical" evidence="8">
    <location>
        <begin position="80"/>
        <end position="100"/>
    </location>
</feature>
<keyword evidence="5 8" id="KW-0472">Membrane</keyword>
<dbReference type="InParanoid" id="A0A6P7F3J0"/>
<comment type="function">
    <text evidence="8">Gustatory receptor which mediates acceptance or avoidance behavior, depending on its substrates.</text>
</comment>
<keyword evidence="7 8" id="KW-0807">Transducer</keyword>
<evidence type="ECO:0000256" key="4">
    <source>
        <dbReference type="ARBA" id="ARBA00022989"/>
    </source>
</evidence>
<evidence type="ECO:0000313" key="9">
    <source>
        <dbReference type="RefSeq" id="XP_028130244.1"/>
    </source>
</evidence>
<dbReference type="GO" id="GO:0005886">
    <property type="term" value="C:plasma membrane"/>
    <property type="evidence" value="ECO:0007669"/>
    <property type="project" value="UniProtKB-SubCell"/>
</dbReference>
<dbReference type="FunCoup" id="A0A6P7F3J0">
    <property type="interactions" value="75"/>
</dbReference>
<dbReference type="RefSeq" id="XP_028130244.1">
    <property type="nucleotide sequence ID" value="XM_028274443.1"/>
</dbReference>
<accession>A0A6P7F3J0</accession>
<dbReference type="GO" id="GO:0030425">
    <property type="term" value="C:dendrite"/>
    <property type="evidence" value="ECO:0007669"/>
    <property type="project" value="TreeGrafter"/>
</dbReference>
<dbReference type="GO" id="GO:0007165">
    <property type="term" value="P:signal transduction"/>
    <property type="evidence" value="ECO:0007669"/>
    <property type="project" value="UniProtKB-KW"/>
</dbReference>
<dbReference type="AlphaFoldDB" id="A0A6P7F3J0"/>
<feature type="transmembrane region" description="Helical" evidence="8">
    <location>
        <begin position="336"/>
        <end position="355"/>
    </location>
</feature>
<dbReference type="GO" id="GO:0007635">
    <property type="term" value="P:chemosensory behavior"/>
    <property type="evidence" value="ECO:0007669"/>
    <property type="project" value="TreeGrafter"/>
</dbReference>
<dbReference type="GO" id="GO:0030424">
    <property type="term" value="C:axon"/>
    <property type="evidence" value="ECO:0007669"/>
    <property type="project" value="TreeGrafter"/>
</dbReference>
<evidence type="ECO:0000256" key="5">
    <source>
        <dbReference type="ARBA" id="ARBA00023136"/>
    </source>
</evidence>
<name>A0A6P7F3J0_DIAVI</name>
<dbReference type="GO" id="GO:0050909">
    <property type="term" value="P:sensory perception of taste"/>
    <property type="evidence" value="ECO:0007669"/>
    <property type="project" value="InterPro"/>
</dbReference>
<dbReference type="PANTHER" id="PTHR21143">
    <property type="entry name" value="INVERTEBRATE GUSTATORY RECEPTOR"/>
    <property type="match status" value="1"/>
</dbReference>
<dbReference type="GO" id="GO:0008049">
    <property type="term" value="P:male courtship behavior"/>
    <property type="evidence" value="ECO:0007669"/>
    <property type="project" value="TreeGrafter"/>
</dbReference>
<evidence type="ECO:0000256" key="2">
    <source>
        <dbReference type="ARBA" id="ARBA00022475"/>
    </source>
</evidence>
<dbReference type="InterPro" id="IPR013604">
    <property type="entry name" value="7TM_chemorcpt"/>
</dbReference>
<gene>
    <name evidence="9" type="primary">LOC114326179</name>
</gene>
<feature type="transmembrane region" description="Helical" evidence="8">
    <location>
        <begin position="39"/>
        <end position="59"/>
    </location>
</feature>
<comment type="similarity">
    <text evidence="8">Belongs to the insect chemoreceptor superfamily. Gustatory receptor (GR) family.</text>
</comment>
<evidence type="ECO:0000256" key="7">
    <source>
        <dbReference type="ARBA" id="ARBA00023224"/>
    </source>
</evidence>
<protein>
    <recommendedName>
        <fullName evidence="8">Gustatory receptor</fullName>
    </recommendedName>
</protein>
<comment type="subcellular location">
    <subcellularLocation>
        <location evidence="1 8">Cell membrane</location>
        <topology evidence="1 8">Multi-pass membrane protein</topology>
    </subcellularLocation>
</comment>
<dbReference type="PANTHER" id="PTHR21143:SF104">
    <property type="entry name" value="GUSTATORY RECEPTOR 8A-RELATED"/>
    <property type="match status" value="1"/>
</dbReference>
<dbReference type="GO" id="GO:0043025">
    <property type="term" value="C:neuronal cell body"/>
    <property type="evidence" value="ECO:0007669"/>
    <property type="project" value="TreeGrafter"/>
</dbReference>
<keyword evidence="2 8" id="KW-1003">Cell membrane</keyword>
<evidence type="ECO:0000256" key="1">
    <source>
        <dbReference type="ARBA" id="ARBA00004651"/>
    </source>
</evidence>
<dbReference type="Pfam" id="PF08395">
    <property type="entry name" value="7tm_7"/>
    <property type="match status" value="1"/>
</dbReference>
<proteinExistence type="inferred from homology"/>
<sequence length="361" mass="42085">MVTQRTVCIIPQLISTCSMWFTLMPFYDFQTKEIVYFKLYRFYSVCFMLTMLTISVWSNTYRHKRFLDLLHSKDQSCLDYAIEFIGVAGILITSISSSFWKTTTWCNLLRKVAKIEEENSKKSNTDYDNIIFVICCVFLLSVTSVFWIKFGIIALYYLSYNGIYFNQFLLAMNIYHIVKTIKNRYIELNLTLKGLKGIPNIKVRLETMEMVERVYIELYDVITMFNTIFGWPVLALMFSFGLMLMSCILFATVVTGEVAVCYMLLSIITFIWPLVITFSCDLTTKEAQKIPQRCLKMEKKLIVTPEELAALRSFENRALVHVPKFTAAGFFEINRVTLLTFISNLATYFVVLMQLNSMFNK</sequence>
<organism evidence="9">
    <name type="scientific">Diabrotica virgifera virgifera</name>
    <name type="common">western corn rootworm</name>
    <dbReference type="NCBI Taxonomy" id="50390"/>
    <lineage>
        <taxon>Eukaryota</taxon>
        <taxon>Metazoa</taxon>
        <taxon>Ecdysozoa</taxon>
        <taxon>Arthropoda</taxon>
        <taxon>Hexapoda</taxon>
        <taxon>Insecta</taxon>
        <taxon>Pterygota</taxon>
        <taxon>Neoptera</taxon>
        <taxon>Endopterygota</taxon>
        <taxon>Coleoptera</taxon>
        <taxon>Polyphaga</taxon>
        <taxon>Cucujiformia</taxon>
        <taxon>Chrysomeloidea</taxon>
        <taxon>Chrysomelidae</taxon>
        <taxon>Galerucinae</taxon>
        <taxon>Diabroticina</taxon>
        <taxon>Diabroticites</taxon>
        <taxon>Diabrotica</taxon>
    </lineage>
</organism>
<evidence type="ECO:0000256" key="6">
    <source>
        <dbReference type="ARBA" id="ARBA00023170"/>
    </source>
</evidence>
<feature type="transmembrane region" description="Helical" evidence="8">
    <location>
        <begin position="228"/>
        <end position="251"/>
    </location>
</feature>
<keyword evidence="6 8" id="KW-0675">Receptor</keyword>
<reference evidence="9" key="1">
    <citation type="submission" date="2025-08" db="UniProtKB">
        <authorList>
            <consortium name="RefSeq"/>
        </authorList>
    </citation>
    <scope>IDENTIFICATION</scope>
    <source>
        <tissue evidence="9">Whole insect</tissue>
    </source>
</reference>
<feature type="transmembrane region" description="Helical" evidence="8">
    <location>
        <begin position="130"/>
        <end position="148"/>
    </location>
</feature>
<evidence type="ECO:0000256" key="8">
    <source>
        <dbReference type="RuleBase" id="RU363108"/>
    </source>
</evidence>
<keyword evidence="3 8" id="KW-0812">Transmembrane</keyword>
<keyword evidence="4 8" id="KW-1133">Transmembrane helix</keyword>
<feature type="transmembrane region" description="Helical" evidence="8">
    <location>
        <begin position="155"/>
        <end position="178"/>
    </location>
</feature>
<evidence type="ECO:0000256" key="3">
    <source>
        <dbReference type="ARBA" id="ARBA00022692"/>
    </source>
</evidence>
<feature type="transmembrane region" description="Helical" evidence="8">
    <location>
        <begin position="258"/>
        <end position="276"/>
    </location>
</feature>